<reference evidence="3 4" key="1">
    <citation type="submission" date="2017-08" db="EMBL/GenBank/DDBJ databases">
        <title>Genomic and metabolic characterisation of spoilage-associated Pseudomonas species.</title>
        <authorList>
            <person name="Stanborough T."/>
            <person name="Fegan N."/>
            <person name="Powell S.M."/>
            <person name="Singh T."/>
            <person name="Tamplin M.L."/>
            <person name="Chandry P.S."/>
        </authorList>
    </citation>
    <scope>NUCLEOTIDE SEQUENCE [LARGE SCALE GENOMIC DNA]</scope>
    <source>
        <strain evidence="3 4">L1814</strain>
    </source>
</reference>
<gene>
    <name evidence="3" type="ORF">CJF38_19110</name>
</gene>
<dbReference type="Proteomes" id="UP000216897">
    <property type="component" value="Unassembled WGS sequence"/>
</dbReference>
<sequence length="116" mass="12821">MCEKNSDLAHTNVLIGVVVPTTDHTRPPNTELVKFAHWKLDLAIPLRGSKAAAFKWMEQPNSYLDGKRPIELAESVEGANRVLEYIRNYIAQHAPAPDEQNGSWGSPAAFESPQVA</sequence>
<organism evidence="3 4">
    <name type="scientific">Pseudomonas lundensis</name>
    <dbReference type="NCBI Taxonomy" id="86185"/>
    <lineage>
        <taxon>Bacteria</taxon>
        <taxon>Pseudomonadati</taxon>
        <taxon>Pseudomonadota</taxon>
        <taxon>Gammaproteobacteria</taxon>
        <taxon>Pseudomonadales</taxon>
        <taxon>Pseudomonadaceae</taxon>
        <taxon>Pseudomonas</taxon>
    </lineage>
</organism>
<comment type="caution">
    <text evidence="3">The sequence shown here is derived from an EMBL/GenBank/DDBJ whole genome shotgun (WGS) entry which is preliminary data.</text>
</comment>
<protein>
    <recommendedName>
        <fullName evidence="2">Antitoxin Xre/MbcA/ParS-like toxin-binding domain-containing protein</fullName>
    </recommendedName>
</protein>
<feature type="region of interest" description="Disordered" evidence="1">
    <location>
        <begin position="96"/>
        <end position="116"/>
    </location>
</feature>
<evidence type="ECO:0000313" key="4">
    <source>
        <dbReference type="Proteomes" id="UP000216897"/>
    </source>
</evidence>
<name>A0ABX4GJN0_9PSED</name>
<feature type="domain" description="Antitoxin Xre/MbcA/ParS-like toxin-binding" evidence="2">
    <location>
        <begin position="48"/>
        <end position="86"/>
    </location>
</feature>
<proteinExistence type="predicted"/>
<dbReference type="EMBL" id="NQKG01000022">
    <property type="protein sequence ID" value="OZY53655.1"/>
    <property type="molecule type" value="Genomic_DNA"/>
</dbReference>
<accession>A0ABX4GJN0</accession>
<dbReference type="InterPro" id="IPR024467">
    <property type="entry name" value="Xre/MbcA/ParS-like_toxin-bd"/>
</dbReference>
<evidence type="ECO:0000259" key="2">
    <source>
        <dbReference type="Pfam" id="PF09722"/>
    </source>
</evidence>
<keyword evidence="4" id="KW-1185">Reference proteome</keyword>
<evidence type="ECO:0000256" key="1">
    <source>
        <dbReference type="SAM" id="MobiDB-lite"/>
    </source>
</evidence>
<evidence type="ECO:0000313" key="3">
    <source>
        <dbReference type="EMBL" id="OZY53655.1"/>
    </source>
</evidence>
<dbReference type="Pfam" id="PF09722">
    <property type="entry name" value="Xre_MbcA_ParS_C"/>
    <property type="match status" value="1"/>
</dbReference>